<dbReference type="InterPro" id="IPR001678">
    <property type="entry name" value="MeTrfase_RsmB-F_NOP2_dom"/>
</dbReference>
<keyword evidence="9 14" id="KW-0949">S-adenosyl-L-methionine</keyword>
<dbReference type="CDD" id="cd02440">
    <property type="entry name" value="AdoMet_MTases"/>
    <property type="match status" value="1"/>
</dbReference>
<evidence type="ECO:0000256" key="9">
    <source>
        <dbReference type="ARBA" id="ARBA00022691"/>
    </source>
</evidence>
<dbReference type="InterPro" id="IPR054728">
    <property type="entry name" value="RsmB-like_ferredoxin"/>
</dbReference>
<dbReference type="Pfam" id="PF01189">
    <property type="entry name" value="Methyltr_RsmB-F"/>
    <property type="match status" value="1"/>
</dbReference>
<dbReference type="InterPro" id="IPR049560">
    <property type="entry name" value="MeTrfase_RsmB-F_NOP2_cat"/>
</dbReference>
<dbReference type="RefSeq" id="WP_276643063.1">
    <property type="nucleotide sequence ID" value="NZ_JBAIZG010000046.1"/>
</dbReference>
<dbReference type="InterPro" id="IPR029063">
    <property type="entry name" value="SAM-dependent_MTases_sf"/>
</dbReference>
<evidence type="ECO:0000256" key="2">
    <source>
        <dbReference type="ARBA" id="ARBA00004496"/>
    </source>
</evidence>
<name>A0A3E0K6A0_9BACI</name>
<dbReference type="GO" id="GO:0008649">
    <property type="term" value="F:rRNA methyltransferase activity"/>
    <property type="evidence" value="ECO:0007669"/>
    <property type="project" value="InterPro"/>
</dbReference>
<evidence type="ECO:0000256" key="10">
    <source>
        <dbReference type="ARBA" id="ARBA00022884"/>
    </source>
</evidence>
<gene>
    <name evidence="16" type="ORF">C6P37_05790</name>
</gene>
<dbReference type="InterPro" id="IPR006027">
    <property type="entry name" value="NusB_RsmB_TIM44"/>
</dbReference>
<dbReference type="PANTHER" id="PTHR22807:SF53">
    <property type="entry name" value="RIBOSOMAL RNA SMALL SUBUNIT METHYLTRANSFERASE B-RELATED"/>
    <property type="match status" value="1"/>
</dbReference>
<comment type="catalytic activity">
    <reaction evidence="13">
        <text>cytidine(967) in 16S rRNA + S-adenosyl-L-methionine = 5-methylcytidine(967) in 16S rRNA + S-adenosyl-L-homocysteine + H(+)</text>
        <dbReference type="Rhea" id="RHEA:42748"/>
        <dbReference type="Rhea" id="RHEA-COMP:10219"/>
        <dbReference type="Rhea" id="RHEA-COMP:10220"/>
        <dbReference type="ChEBI" id="CHEBI:15378"/>
        <dbReference type="ChEBI" id="CHEBI:57856"/>
        <dbReference type="ChEBI" id="CHEBI:59789"/>
        <dbReference type="ChEBI" id="CHEBI:74483"/>
        <dbReference type="ChEBI" id="CHEBI:82748"/>
        <dbReference type="EC" id="2.1.1.176"/>
    </reaction>
</comment>
<evidence type="ECO:0000256" key="5">
    <source>
        <dbReference type="ARBA" id="ARBA00022490"/>
    </source>
</evidence>
<feature type="active site" description="Nucleophile" evidence="14">
    <location>
        <position position="382"/>
    </location>
</feature>
<evidence type="ECO:0000256" key="13">
    <source>
        <dbReference type="ARBA" id="ARBA00047283"/>
    </source>
</evidence>
<dbReference type="PROSITE" id="PS51686">
    <property type="entry name" value="SAM_MT_RSMB_NOP"/>
    <property type="match status" value="1"/>
</dbReference>
<evidence type="ECO:0000256" key="7">
    <source>
        <dbReference type="ARBA" id="ARBA00022603"/>
    </source>
</evidence>
<dbReference type="Gene3D" id="3.30.70.1170">
    <property type="entry name" value="Sun protein, domain 3"/>
    <property type="match status" value="1"/>
</dbReference>
<dbReference type="PRINTS" id="PR02008">
    <property type="entry name" value="RCMTFAMILY"/>
</dbReference>
<dbReference type="GO" id="GO:0005737">
    <property type="term" value="C:cytoplasm"/>
    <property type="evidence" value="ECO:0007669"/>
    <property type="project" value="UniProtKB-SubCell"/>
</dbReference>
<evidence type="ECO:0000256" key="12">
    <source>
        <dbReference type="ARBA" id="ARBA00031088"/>
    </source>
</evidence>
<keyword evidence="6" id="KW-0698">rRNA processing</keyword>
<dbReference type="FunFam" id="3.30.70.1170:FF:000003">
    <property type="entry name" value="16S rRNA (Cytosine(967)-C(5))-methyltransferase RsmB"/>
    <property type="match status" value="1"/>
</dbReference>
<sequence length="447" mass="49705">MMAANVREMALDLLLKVEREKGYSNLVLNRMIEKYKPSPPDAALLTEIAYGTIQRKLTLEYFLAPFVKKPDKLDHWVKLLLLLSLYQMKYLTKVPDHAVIYEAVAIAKKRGHRGIAAFVNGVLRSAQRKGLPSFDPIADPLEKLSVETSHPLWLVRDWAEQFGLETTAAICRENLEAPRQTARINGYLTDAEAVLKRLEEEGIKAEKSDAVPDALRSVKGNLAKTGAYEEGLLTIQDESSMLAGYAVDPKEGETILDACAAPGGKATHLGERMNNTGTIIALDVHKHKTRLIAEHAKRLGLTNISVRNADAREAGKLFAGETFDKVLVDAPCSGLGVLKRKPEIKYMRSPEDVKKLAEIQLEILDAAAPLVKKGGSLVYSTCTIHRRENQEVARAFLAKHPEFAEDRSLRSRMPAKVRPFVAGFEMELLPQHLKSDGFYIACFKKKV</sequence>
<evidence type="ECO:0000256" key="4">
    <source>
        <dbReference type="ARBA" id="ARBA00012140"/>
    </source>
</evidence>
<comment type="subcellular location">
    <subcellularLocation>
        <location evidence="2">Cytoplasm</location>
    </subcellularLocation>
</comment>
<feature type="binding site" evidence="14">
    <location>
        <position position="283"/>
    </location>
    <ligand>
        <name>S-adenosyl-L-methionine</name>
        <dbReference type="ChEBI" id="CHEBI:59789"/>
    </ligand>
</feature>
<dbReference type="Gene3D" id="1.10.940.10">
    <property type="entry name" value="NusB-like"/>
    <property type="match status" value="1"/>
</dbReference>
<evidence type="ECO:0000256" key="11">
    <source>
        <dbReference type="ARBA" id="ARBA00030399"/>
    </source>
</evidence>
<dbReference type="InterPro" id="IPR004573">
    <property type="entry name" value="rRNA_ssu_MeTfrase_B"/>
</dbReference>
<evidence type="ECO:0000256" key="1">
    <source>
        <dbReference type="ARBA" id="ARBA00002724"/>
    </source>
</evidence>
<dbReference type="InterPro" id="IPR023267">
    <property type="entry name" value="RCMT"/>
</dbReference>
<evidence type="ECO:0000256" key="8">
    <source>
        <dbReference type="ARBA" id="ARBA00022679"/>
    </source>
</evidence>
<comment type="similarity">
    <text evidence="3 14">Belongs to the class I-like SAM-binding methyltransferase superfamily. RsmB/NOP family.</text>
</comment>
<evidence type="ECO:0000313" key="17">
    <source>
        <dbReference type="Proteomes" id="UP000257014"/>
    </source>
</evidence>
<feature type="binding site" evidence="14">
    <location>
        <begin position="259"/>
        <end position="265"/>
    </location>
    <ligand>
        <name>S-adenosyl-L-methionine</name>
        <dbReference type="ChEBI" id="CHEBI:59789"/>
    </ligand>
</feature>
<accession>A0A3E0K6A0</accession>
<dbReference type="NCBIfam" id="NF011494">
    <property type="entry name" value="PRK14902.1"/>
    <property type="match status" value="1"/>
</dbReference>
<comment type="function">
    <text evidence="1">Specifically methylates the cytosine at position 967 (m5C967) of 16S rRNA.</text>
</comment>
<evidence type="ECO:0000313" key="16">
    <source>
        <dbReference type="EMBL" id="REJ29451.1"/>
    </source>
</evidence>
<dbReference type="AlphaFoldDB" id="A0A3E0K6A0"/>
<evidence type="ECO:0000256" key="14">
    <source>
        <dbReference type="PROSITE-ProRule" id="PRU01023"/>
    </source>
</evidence>
<dbReference type="PROSITE" id="PS01153">
    <property type="entry name" value="NOL1_NOP2_SUN"/>
    <property type="match status" value="1"/>
</dbReference>
<keyword evidence="7 14" id="KW-0489">Methyltransferase</keyword>
<dbReference type="InterPro" id="IPR035926">
    <property type="entry name" value="NusB-like_sf"/>
</dbReference>
<organism evidence="16 17">
    <name type="scientific">Caldibacillus debilis</name>
    <dbReference type="NCBI Taxonomy" id="301148"/>
    <lineage>
        <taxon>Bacteria</taxon>
        <taxon>Bacillati</taxon>
        <taxon>Bacillota</taxon>
        <taxon>Bacilli</taxon>
        <taxon>Bacillales</taxon>
        <taxon>Bacillaceae</taxon>
        <taxon>Caldibacillus</taxon>
    </lineage>
</organism>
<dbReference type="SUPFAM" id="SSF48013">
    <property type="entry name" value="NusB-like"/>
    <property type="match status" value="1"/>
</dbReference>
<reference evidence="16 17" key="1">
    <citation type="submission" date="2018-03" db="EMBL/GenBank/DDBJ databases">
        <authorList>
            <person name="Keele B.F."/>
        </authorList>
    </citation>
    <scope>NUCLEOTIDE SEQUENCE [LARGE SCALE GENOMIC DNA]</scope>
    <source>
        <strain evidence="16">ZCTH4_d</strain>
    </source>
</reference>
<comment type="caution">
    <text evidence="16">The sequence shown here is derived from an EMBL/GenBank/DDBJ whole genome shotgun (WGS) entry which is preliminary data.</text>
</comment>
<dbReference type="GO" id="GO:0003723">
    <property type="term" value="F:RNA binding"/>
    <property type="evidence" value="ECO:0007669"/>
    <property type="project" value="UniProtKB-UniRule"/>
</dbReference>
<evidence type="ECO:0000259" key="15">
    <source>
        <dbReference type="PROSITE" id="PS51686"/>
    </source>
</evidence>
<feature type="binding site" evidence="14">
    <location>
        <position position="329"/>
    </location>
    <ligand>
        <name>S-adenosyl-L-methionine</name>
        <dbReference type="ChEBI" id="CHEBI:59789"/>
    </ligand>
</feature>
<dbReference type="Pfam" id="PF22458">
    <property type="entry name" value="RsmF-B_ferredox"/>
    <property type="match status" value="1"/>
</dbReference>
<dbReference type="FunFam" id="3.40.50.150:FF:000022">
    <property type="entry name" value="Ribosomal RNA small subunit methyltransferase B"/>
    <property type="match status" value="1"/>
</dbReference>
<evidence type="ECO:0000256" key="6">
    <source>
        <dbReference type="ARBA" id="ARBA00022552"/>
    </source>
</evidence>
<dbReference type="SUPFAM" id="SSF53335">
    <property type="entry name" value="S-adenosyl-L-methionine-dependent methyltransferases"/>
    <property type="match status" value="1"/>
</dbReference>
<feature type="binding site" evidence="14">
    <location>
        <position position="310"/>
    </location>
    <ligand>
        <name>S-adenosyl-L-methionine</name>
        <dbReference type="ChEBI" id="CHEBI:59789"/>
    </ligand>
</feature>
<dbReference type="PANTHER" id="PTHR22807">
    <property type="entry name" value="NOP2 YEAST -RELATED NOL1/NOP2/FMU SUN DOMAIN-CONTAINING"/>
    <property type="match status" value="1"/>
</dbReference>
<proteinExistence type="inferred from homology"/>
<evidence type="ECO:0000256" key="3">
    <source>
        <dbReference type="ARBA" id="ARBA00007494"/>
    </source>
</evidence>
<dbReference type="Pfam" id="PF01029">
    <property type="entry name" value="NusB"/>
    <property type="match status" value="1"/>
</dbReference>
<dbReference type="FunFam" id="1.10.940.10:FF:000006">
    <property type="entry name" value="16S rRNA (Cytosine(967)-C(5))-methyltransferase RsmB"/>
    <property type="match status" value="1"/>
</dbReference>
<keyword evidence="5" id="KW-0963">Cytoplasm</keyword>
<feature type="domain" description="SAM-dependent MTase RsmB/NOP-type" evidence="15">
    <location>
        <begin position="170"/>
        <end position="446"/>
    </location>
</feature>
<dbReference type="Proteomes" id="UP000257014">
    <property type="component" value="Unassembled WGS sequence"/>
</dbReference>
<dbReference type="Gene3D" id="3.40.50.150">
    <property type="entry name" value="Vaccinia Virus protein VP39"/>
    <property type="match status" value="1"/>
</dbReference>
<dbReference type="GO" id="GO:0006355">
    <property type="term" value="P:regulation of DNA-templated transcription"/>
    <property type="evidence" value="ECO:0007669"/>
    <property type="project" value="InterPro"/>
</dbReference>
<protein>
    <recommendedName>
        <fullName evidence="4">16S rRNA (cytosine(967)-C(5))-methyltransferase</fullName>
        <ecNumber evidence="4">2.1.1.176</ecNumber>
    </recommendedName>
    <alternativeName>
        <fullName evidence="11">16S rRNA m5C967 methyltransferase</fullName>
    </alternativeName>
    <alternativeName>
        <fullName evidence="12">rRNA (cytosine-C(5)-)-methyltransferase RsmB</fullName>
    </alternativeName>
</protein>
<keyword evidence="8 14" id="KW-0808">Transferase</keyword>
<dbReference type="EMBL" id="QEWE01000014">
    <property type="protein sequence ID" value="REJ29451.1"/>
    <property type="molecule type" value="Genomic_DNA"/>
</dbReference>
<dbReference type="NCBIfam" id="TIGR00563">
    <property type="entry name" value="rsmB"/>
    <property type="match status" value="1"/>
</dbReference>
<keyword evidence="10 14" id="KW-0694">RNA-binding</keyword>
<dbReference type="EC" id="2.1.1.176" evidence="4"/>
<dbReference type="InterPro" id="IPR018314">
    <property type="entry name" value="RsmB/NOL1/NOP2-like_CS"/>
</dbReference>